<keyword evidence="2" id="KW-1185">Reference proteome</keyword>
<dbReference type="AlphaFoldDB" id="A0A2U2N954"/>
<dbReference type="Proteomes" id="UP000245876">
    <property type="component" value="Unassembled WGS sequence"/>
</dbReference>
<proteinExistence type="predicted"/>
<gene>
    <name evidence="1" type="ORF">DF196_06720</name>
</gene>
<protein>
    <submittedName>
        <fullName evidence="1">Uncharacterized protein</fullName>
    </submittedName>
</protein>
<evidence type="ECO:0000313" key="2">
    <source>
        <dbReference type="Proteomes" id="UP000245876"/>
    </source>
</evidence>
<dbReference type="EMBL" id="QFFM01000012">
    <property type="protein sequence ID" value="PWG65620.1"/>
    <property type="molecule type" value="Genomic_DNA"/>
</dbReference>
<organism evidence="1 2">
    <name type="scientific">Bifidobacterium callitrichidarum</name>
    <dbReference type="NCBI Taxonomy" id="2052941"/>
    <lineage>
        <taxon>Bacteria</taxon>
        <taxon>Bacillati</taxon>
        <taxon>Actinomycetota</taxon>
        <taxon>Actinomycetes</taxon>
        <taxon>Bifidobacteriales</taxon>
        <taxon>Bifidobacteriaceae</taxon>
        <taxon>Bifidobacterium</taxon>
    </lineage>
</organism>
<reference evidence="1 2" key="1">
    <citation type="journal article" date="2018" name="Int. J. Syst. Evol. Microbiol.">
        <title>Bifidobacterium callitrichidarum sp. nov. from the faeces of the emperor tamarin (Saguinus imperator).</title>
        <authorList>
            <person name="Modesto M."/>
            <person name="Michelini S."/>
            <person name="Sansosti M.C."/>
            <person name="De Filippo C."/>
            <person name="Cavalieri D."/>
            <person name="Qvirist L."/>
            <person name="Andlid T."/>
            <person name="Spiezio C."/>
            <person name="Sandri C."/>
            <person name="Pascarelli S."/>
            <person name="Sgorbati B."/>
            <person name="Mattarelli P."/>
        </authorList>
    </citation>
    <scope>NUCLEOTIDE SEQUENCE [LARGE SCALE GENOMIC DNA]</scope>
    <source>
        <strain evidence="1 2">TRI 5</strain>
    </source>
</reference>
<comment type="caution">
    <text evidence="1">The sequence shown here is derived from an EMBL/GenBank/DDBJ whole genome shotgun (WGS) entry which is preliminary data.</text>
</comment>
<evidence type="ECO:0000313" key="1">
    <source>
        <dbReference type="EMBL" id="PWG65620.1"/>
    </source>
</evidence>
<accession>A0A2U2N954</accession>
<name>A0A2U2N954_9BIFI</name>
<sequence length="233" mass="26209">MSRTRRVDDGGFDLSRRKTVEPSIFTKPIMLVNGMSALMIELEDRILVVPAPNKIGDRTARKLRQVIREHPTCTIGAVGLDDLSMNFLEKLYLPNGTSNEWCDLPRVGFAPSLERYAMAERLQLLERAALYPAFLPLNAKGIAEKLGTRIASNDLAHAVRVALERHHMERFTVDLSGLEHDSRAVLNVAVVLRRAIRKDMSLLDRLVIVDTTGLVREHLTGVQPKVKRKKKKA</sequence>